<keyword evidence="5" id="KW-0175">Coiled coil</keyword>
<dbReference type="CDD" id="cd13220">
    <property type="entry name" value="PH-GRAM_GRAMDC"/>
    <property type="match status" value="1"/>
</dbReference>
<keyword evidence="3 7" id="KW-1133">Transmembrane helix</keyword>
<dbReference type="InterPro" id="IPR004182">
    <property type="entry name" value="GRAM"/>
</dbReference>
<dbReference type="Pfam" id="PF16016">
    <property type="entry name" value="VASt"/>
    <property type="match status" value="1"/>
</dbReference>
<evidence type="ECO:0000256" key="5">
    <source>
        <dbReference type="SAM" id="Coils"/>
    </source>
</evidence>
<comment type="subcellular location">
    <subcellularLocation>
        <location evidence="1">Membrane</location>
        <topology evidence="1">Single-pass membrane protein</topology>
    </subcellularLocation>
</comment>
<evidence type="ECO:0000256" key="2">
    <source>
        <dbReference type="ARBA" id="ARBA00022692"/>
    </source>
</evidence>
<evidence type="ECO:0000256" key="1">
    <source>
        <dbReference type="ARBA" id="ARBA00004167"/>
    </source>
</evidence>
<feature type="region of interest" description="Disordered" evidence="6">
    <location>
        <begin position="121"/>
        <end position="145"/>
    </location>
</feature>
<evidence type="ECO:0000259" key="8">
    <source>
        <dbReference type="PROSITE" id="PS51778"/>
    </source>
</evidence>
<evidence type="ECO:0000256" key="4">
    <source>
        <dbReference type="ARBA" id="ARBA00023136"/>
    </source>
</evidence>
<dbReference type="Pfam" id="PF02893">
    <property type="entry name" value="GRAM"/>
    <property type="match status" value="1"/>
</dbReference>
<feature type="compositionally biased region" description="Polar residues" evidence="6">
    <location>
        <begin position="128"/>
        <end position="140"/>
    </location>
</feature>
<keyword evidence="4 7" id="KW-0472">Membrane</keyword>
<accession>A0ABP1BRU9</accession>
<keyword evidence="10" id="KW-1185">Reference proteome</keyword>
<protein>
    <recommendedName>
        <fullName evidence="8">VASt domain-containing protein</fullName>
    </recommendedName>
</protein>
<evidence type="ECO:0000256" key="7">
    <source>
        <dbReference type="SAM" id="Phobius"/>
    </source>
</evidence>
<sequence>MDCNSEEGSSSSLLPGGVDRSSAASLSPENSSSSSLSSLATATRTIIFVSRVVSSPIIPLEAAAQPPPPPPPPPLPVVSLPPKTSDNSLVFSKQSSLPASWPKMGNDAGILEVARPNVSDDEAAPLPQQKQRSEAQSQRSQKSEEYRQLFHLPPEEMLIEDFNCALQKNILLQGHMYLFNRYVCFYSNIFGYEKKKVIPLKNVTCIRKAKTAGVFPNAIEIIAWGKKHFFASFLSRDEAFRLIVDGWIQHSSYAKLYLNSQGSLASLAVVGDTLMLSKAQGYEMSPNVGAPPEETGRISNLGNGEEFLENEATTSTTSISGHHHSPKWEPEEIDAPALGDGYRTLAESEFAVDVEEFYQLFFSDEAIGFVKNFHTKCGDQDFRCTQWAKHRHFGHARDISFRHPIKFYFGPKSTYCHESQRFRVYRNNHLVLETSQQMTDIPYGDYFRVEVRWDVERLFGRGRCHCFVRVSLDVSFLKKTIWRSKIEQGTFDESKGAYNTWICLVRSHHVLLSSVLEHEEENQQLRDLHAEIPGTLCNNFRHAQDNGEEINMHSRASGIMLHGLPYAQTCLQGKTKWEGKKFPGLENILLASQWLWEKGLSFDLRERGKQLKLVLFMLVAVIIVLLQVGIIITLVRAPKVQLVPVGFPDTLVRNAGTCFRGSKVDETLAWLEQRARHVKEEIALAEIQLQTLHQDLSFLQVHSAQFQKYLLELSSDSQSAHSQCL</sequence>
<feature type="compositionally biased region" description="Pro residues" evidence="6">
    <location>
        <begin position="65"/>
        <end position="76"/>
    </location>
</feature>
<feature type="coiled-coil region" evidence="5">
    <location>
        <begin position="668"/>
        <end position="695"/>
    </location>
</feature>
<dbReference type="Gene3D" id="2.30.29.30">
    <property type="entry name" value="Pleckstrin-homology domain (PH domain)/Phosphotyrosine-binding domain (PTB)"/>
    <property type="match status" value="1"/>
</dbReference>
<keyword evidence="2 7" id="KW-0812">Transmembrane</keyword>
<proteinExistence type="predicted"/>
<organism evidence="9 10">
    <name type="scientific">Sphagnum jensenii</name>
    <dbReference type="NCBI Taxonomy" id="128206"/>
    <lineage>
        <taxon>Eukaryota</taxon>
        <taxon>Viridiplantae</taxon>
        <taxon>Streptophyta</taxon>
        <taxon>Embryophyta</taxon>
        <taxon>Bryophyta</taxon>
        <taxon>Sphagnophytina</taxon>
        <taxon>Sphagnopsida</taxon>
        <taxon>Sphagnales</taxon>
        <taxon>Sphagnaceae</taxon>
        <taxon>Sphagnum</taxon>
    </lineage>
</organism>
<dbReference type="PANTHER" id="PTHR47666">
    <property type="entry name" value="PROTEIN VASCULAR ASSOCIATED DEATH 1, CHLOROPLASTIC"/>
    <property type="match status" value="1"/>
</dbReference>
<dbReference type="InterPro" id="IPR011993">
    <property type="entry name" value="PH-like_dom_sf"/>
</dbReference>
<evidence type="ECO:0000256" key="3">
    <source>
        <dbReference type="ARBA" id="ARBA00022989"/>
    </source>
</evidence>
<dbReference type="Proteomes" id="UP001497522">
    <property type="component" value="Chromosome 6"/>
</dbReference>
<dbReference type="PROSITE" id="PS51778">
    <property type="entry name" value="VAST"/>
    <property type="match status" value="1"/>
</dbReference>
<evidence type="ECO:0000256" key="6">
    <source>
        <dbReference type="SAM" id="MobiDB-lite"/>
    </source>
</evidence>
<dbReference type="SMART" id="SM00568">
    <property type="entry name" value="GRAM"/>
    <property type="match status" value="1"/>
</dbReference>
<gene>
    <name evidence="9" type="ORF">CSSPJE1EN2_LOCUS20240</name>
</gene>
<evidence type="ECO:0000313" key="10">
    <source>
        <dbReference type="Proteomes" id="UP001497522"/>
    </source>
</evidence>
<dbReference type="EMBL" id="OZ023707">
    <property type="protein sequence ID" value="CAK9878454.1"/>
    <property type="molecule type" value="Genomic_DNA"/>
</dbReference>
<feature type="transmembrane region" description="Helical" evidence="7">
    <location>
        <begin position="613"/>
        <end position="635"/>
    </location>
</feature>
<dbReference type="InterPro" id="IPR031968">
    <property type="entry name" value="VASt"/>
</dbReference>
<dbReference type="PANTHER" id="PTHR47666:SF1">
    <property type="entry name" value="PROTEIN VASCULAR ASSOCIATED DEATH 1, CHLOROPLASTIC"/>
    <property type="match status" value="1"/>
</dbReference>
<feature type="domain" description="VASt" evidence="8">
    <location>
        <begin position="341"/>
        <end position="523"/>
    </location>
</feature>
<feature type="region of interest" description="Disordered" evidence="6">
    <location>
        <begin position="1"/>
        <end position="38"/>
    </location>
</feature>
<feature type="region of interest" description="Disordered" evidence="6">
    <location>
        <begin position="61"/>
        <end position="81"/>
    </location>
</feature>
<feature type="region of interest" description="Disordered" evidence="6">
    <location>
        <begin position="312"/>
        <end position="333"/>
    </location>
</feature>
<reference evidence="9" key="1">
    <citation type="submission" date="2024-03" db="EMBL/GenBank/DDBJ databases">
        <authorList>
            <consortium name="ELIXIR-Norway"/>
            <consortium name="Elixir Norway"/>
        </authorList>
    </citation>
    <scope>NUCLEOTIDE SEQUENCE</scope>
</reference>
<name>A0ABP1BRU9_9BRYO</name>
<evidence type="ECO:0000313" key="9">
    <source>
        <dbReference type="EMBL" id="CAK9878454.1"/>
    </source>
</evidence>